<accession>A0AAD6TX72</accession>
<dbReference type="EMBL" id="JARJCN010000044">
    <property type="protein sequence ID" value="KAJ7082719.1"/>
    <property type="molecule type" value="Genomic_DNA"/>
</dbReference>
<comment type="caution">
    <text evidence="4">The sequence shown here is derived from an EMBL/GenBank/DDBJ whole genome shotgun (WGS) entry which is preliminary data.</text>
</comment>
<evidence type="ECO:0000313" key="2">
    <source>
        <dbReference type="EMBL" id="KAJ7082719.1"/>
    </source>
</evidence>
<evidence type="ECO:0000313" key="3">
    <source>
        <dbReference type="EMBL" id="KAJ7082726.1"/>
    </source>
</evidence>
<protein>
    <submittedName>
        <fullName evidence="4">Uncharacterized protein</fullName>
    </submittedName>
</protein>
<evidence type="ECO:0000313" key="5">
    <source>
        <dbReference type="Proteomes" id="UP001222325"/>
    </source>
</evidence>
<dbReference type="EMBL" id="JARJCN010000044">
    <property type="protein sequence ID" value="KAJ7082732.1"/>
    <property type="molecule type" value="Genomic_DNA"/>
</dbReference>
<evidence type="ECO:0000256" key="1">
    <source>
        <dbReference type="SAM" id="MobiDB-lite"/>
    </source>
</evidence>
<dbReference type="AlphaFoldDB" id="A0AAD6TX72"/>
<name>A0AAD6TX72_9AGAR</name>
<feature type="compositionally biased region" description="Basic residues" evidence="1">
    <location>
        <begin position="210"/>
        <end position="227"/>
    </location>
</feature>
<proteinExistence type="predicted"/>
<reference evidence="4" key="1">
    <citation type="submission" date="2023-03" db="EMBL/GenBank/DDBJ databases">
        <title>Massive genome expansion in bonnet fungi (Mycena s.s.) driven by repeated elements and novel gene families across ecological guilds.</title>
        <authorList>
            <consortium name="Lawrence Berkeley National Laboratory"/>
            <person name="Harder C.B."/>
            <person name="Miyauchi S."/>
            <person name="Viragh M."/>
            <person name="Kuo A."/>
            <person name="Thoen E."/>
            <person name="Andreopoulos B."/>
            <person name="Lu D."/>
            <person name="Skrede I."/>
            <person name="Drula E."/>
            <person name="Henrissat B."/>
            <person name="Morin E."/>
            <person name="Kohler A."/>
            <person name="Barry K."/>
            <person name="LaButti K."/>
            <person name="Morin E."/>
            <person name="Salamov A."/>
            <person name="Lipzen A."/>
            <person name="Mereny Z."/>
            <person name="Hegedus B."/>
            <person name="Baldrian P."/>
            <person name="Stursova M."/>
            <person name="Weitz H."/>
            <person name="Taylor A."/>
            <person name="Grigoriev I.V."/>
            <person name="Nagy L.G."/>
            <person name="Martin F."/>
            <person name="Kauserud H."/>
        </authorList>
    </citation>
    <scope>NUCLEOTIDE SEQUENCE</scope>
    <source>
        <strain evidence="4">CBHHK173m</strain>
    </source>
</reference>
<feature type="compositionally biased region" description="Basic residues" evidence="1">
    <location>
        <begin position="113"/>
        <end position="123"/>
    </location>
</feature>
<evidence type="ECO:0000313" key="4">
    <source>
        <dbReference type="EMBL" id="KAJ7082732.1"/>
    </source>
</evidence>
<organism evidence="4 5">
    <name type="scientific">Mycena belliarum</name>
    <dbReference type="NCBI Taxonomy" id="1033014"/>
    <lineage>
        <taxon>Eukaryota</taxon>
        <taxon>Fungi</taxon>
        <taxon>Dikarya</taxon>
        <taxon>Basidiomycota</taxon>
        <taxon>Agaricomycotina</taxon>
        <taxon>Agaricomycetes</taxon>
        <taxon>Agaricomycetidae</taxon>
        <taxon>Agaricales</taxon>
        <taxon>Marasmiineae</taxon>
        <taxon>Mycenaceae</taxon>
        <taxon>Mycena</taxon>
    </lineage>
</organism>
<keyword evidence="5" id="KW-1185">Reference proteome</keyword>
<feature type="compositionally biased region" description="Low complexity" evidence="1">
    <location>
        <begin position="162"/>
        <end position="193"/>
    </location>
</feature>
<gene>
    <name evidence="2" type="ORF">B0H15DRAFT_952421</name>
    <name evidence="3" type="ORF">B0H15DRAFT_952426</name>
    <name evidence="4" type="ORF">B0H15DRAFT_952431</name>
</gene>
<feature type="region of interest" description="Disordered" evidence="1">
    <location>
        <begin position="108"/>
        <end position="234"/>
    </location>
</feature>
<feature type="compositionally biased region" description="Polar residues" evidence="1">
    <location>
        <begin position="128"/>
        <end position="145"/>
    </location>
</feature>
<dbReference type="EMBL" id="JARJCN010000044">
    <property type="protein sequence ID" value="KAJ7082726.1"/>
    <property type="molecule type" value="Genomic_DNA"/>
</dbReference>
<dbReference type="Proteomes" id="UP001222325">
    <property type="component" value="Unassembled WGS sequence"/>
</dbReference>
<sequence>MSVNWALCSQVTRELNLYLYEGILCLICINQARSPSARRLRKLNLYETSNTSDFVLRALRILRTALRPDSDSNSPRPTEWPAQAAFRSPLQSRRIPITKIGELQTYKSSQTKLRLKHRPRRAAAHAAQSGQVKPQLESFAQPTTTRRSKSGPELKLARQHNTSARALAAAARPTARPARNAAAPGLPPNGAASSVLAPHASGFPPNPRWAAKRRRRIWRARPNRRPSSRASPSRWPAACCVPACRARTAIASEQRAFERARADIADSVHSVSARAARPATRTAFGRGSGALRARRARARILARREDEAERGRVVRNRVFGQTTALCARTSDARSWRSTSTSGRRARFPMLVRRRPALRESSALDGVREAFALPAARSASSAHVGAGGAYPGVVGARRCAARSALPAPRSALSAHADAQRAYSGVEGAHSAGRCSAGRSRSPLLIRRCPAAWALCASRSALSALARSFGVVGA</sequence>